<comment type="caution">
    <text evidence="2">The sequence shown here is derived from an EMBL/GenBank/DDBJ whole genome shotgun (WGS) entry which is preliminary data.</text>
</comment>
<dbReference type="Proteomes" id="UP000182661">
    <property type="component" value="Unassembled WGS sequence"/>
</dbReference>
<dbReference type="SUPFAM" id="SSF53335">
    <property type="entry name" value="S-adenosyl-L-methionine-dependent methyltransferases"/>
    <property type="match status" value="1"/>
</dbReference>
<reference evidence="2 3" key="1">
    <citation type="submission" date="2016-02" db="EMBL/GenBank/DDBJ databases">
        <title>Genome sequencing of a beta-galactosidase producing bacteria Rhizobium sp. 59.</title>
        <authorList>
            <person name="Wang D."/>
            <person name="Kot W."/>
            <person name="Qin Y."/>
            <person name="Hansen L."/>
            <person name="Naqvi K."/>
            <person name="Rensing C."/>
        </authorList>
    </citation>
    <scope>NUCLEOTIDE SEQUENCE [LARGE SCALE GENOMIC DNA]</scope>
    <source>
        <strain evidence="2 3">59</strain>
    </source>
</reference>
<gene>
    <name evidence="2" type="ORF">AX760_24875</name>
</gene>
<evidence type="ECO:0000313" key="2">
    <source>
        <dbReference type="EMBL" id="OJF89651.1"/>
    </source>
</evidence>
<dbReference type="AlphaFoldDB" id="A0A657LK32"/>
<dbReference type="InterPro" id="IPR041698">
    <property type="entry name" value="Methyltransf_25"/>
</dbReference>
<evidence type="ECO:0000259" key="1">
    <source>
        <dbReference type="Pfam" id="PF13649"/>
    </source>
</evidence>
<dbReference type="Pfam" id="PF13649">
    <property type="entry name" value="Methyltransf_25"/>
    <property type="match status" value="1"/>
</dbReference>
<dbReference type="InterPro" id="IPR029063">
    <property type="entry name" value="SAM-dependent_MTases_sf"/>
</dbReference>
<accession>A0A657LK32</accession>
<protein>
    <recommendedName>
        <fullName evidence="1">Methyltransferase domain-containing protein</fullName>
    </recommendedName>
</protein>
<sequence>MVEGLDLQDATVLELGPGTGAFTEYLVGMSAGPSQIYAVESNPAFAELMQARFATVQTFTVDACRMRSVLPCSPRSVKAVLCGLPLLSMSLSSVHRIMKSAFDLIRDDGEFRCFTYGPRCPIPFAVHERLLIESARVRFCPANFPPATVYRVFRA</sequence>
<name>A0A657LK32_9HYPH</name>
<proteinExistence type="predicted"/>
<dbReference type="EMBL" id="LSRP01000157">
    <property type="protein sequence ID" value="OJF89651.1"/>
    <property type="molecule type" value="Genomic_DNA"/>
</dbReference>
<organism evidence="2 3">
    <name type="scientific">Pararhizobium antarcticum</name>
    <dbReference type="NCBI Taxonomy" id="1798805"/>
    <lineage>
        <taxon>Bacteria</taxon>
        <taxon>Pseudomonadati</taxon>
        <taxon>Pseudomonadota</taxon>
        <taxon>Alphaproteobacteria</taxon>
        <taxon>Hyphomicrobiales</taxon>
        <taxon>Rhizobiaceae</taxon>
        <taxon>Rhizobium/Agrobacterium group</taxon>
        <taxon>Pararhizobium</taxon>
    </lineage>
</organism>
<evidence type="ECO:0000313" key="3">
    <source>
        <dbReference type="Proteomes" id="UP000182661"/>
    </source>
</evidence>
<dbReference type="CDD" id="cd02440">
    <property type="entry name" value="AdoMet_MTases"/>
    <property type="match status" value="1"/>
</dbReference>
<feature type="domain" description="Methyltransferase" evidence="1">
    <location>
        <begin position="12"/>
        <end position="109"/>
    </location>
</feature>
<dbReference type="Gene3D" id="3.40.50.150">
    <property type="entry name" value="Vaccinia Virus protein VP39"/>
    <property type="match status" value="1"/>
</dbReference>
<keyword evidence="3" id="KW-1185">Reference proteome</keyword>